<evidence type="ECO:0000256" key="2">
    <source>
        <dbReference type="SAM" id="SignalP"/>
    </source>
</evidence>
<proteinExistence type="inferred from homology"/>
<evidence type="ECO:0000313" key="4">
    <source>
        <dbReference type="Proteomes" id="UP000650081"/>
    </source>
</evidence>
<organism evidence="3 4">
    <name type="scientific">Neolewinella lacunae</name>
    <dbReference type="NCBI Taxonomy" id="1517758"/>
    <lineage>
        <taxon>Bacteria</taxon>
        <taxon>Pseudomonadati</taxon>
        <taxon>Bacteroidota</taxon>
        <taxon>Saprospiria</taxon>
        <taxon>Saprospirales</taxon>
        <taxon>Lewinellaceae</taxon>
        <taxon>Neolewinella</taxon>
    </lineage>
</organism>
<dbReference type="Gene3D" id="2.120.10.30">
    <property type="entry name" value="TolB, C-terminal domain"/>
    <property type="match status" value="1"/>
</dbReference>
<dbReference type="InterPro" id="IPR011042">
    <property type="entry name" value="6-blade_b-propeller_TolB-like"/>
</dbReference>
<sequence>MRLLTLLLVLCYGTCVRAQIGLHPPSVDWQQIETDQGRIIFPKGYEARAQRVATLVELLNTQHAGTIGEQHYPFDLVLQTPNLTINGYVGLAPFRSEFFVSPPQQQNLLSTTDWVDLLTIHEFRHVQQNSNERRGITRLFSFLQGQYGWAVLSSLATPNWFSEGDAVIFETALTSAGRGRTPAFSAELRSLLAAGTDYSYAKARNGSFADLVPDHYRYGYAMLTFARERYGNDVWKSVVQDGAAYKSLLYPFSRALEKKTGYTTKTLYRATLAALQEAQDSALAARPPLVEGEAIGYPSREVVSYRFPQVSDDGSLLALRSGFQVTPELVRVDPTGQQKDQVLTSVGIQREPYFDVRGNLAVWMEARQDPRYTNLDYSDIVLYELGSGRKRKLTERGKFVSPSLSFDRRRIVAVSTDPLRGNPELVVLDTQSGAAIRRYPSAAANVIFPRFSPDGETIYFLEQSFAGIALLALNVESGETRVVRPRSTENVDLLRVAPNGTLTFSSGRDGVDNVYQLDPATGEVRQLTNVAIGAQMPYLSGGGDLYYTEPGPRGMRLHRLAVGGAEKGGGLLPGLPGGMLPAGPSFFERPAAYADEAVDLSAGVEAKTFPTRNFPDHLGGIKLHSWSYNGSYVVPGLTIEATNALETVALSLEGLYNINEDRYSGIARVSYGGLYPVLNLSGQFRDRNFLTLDPAPDTFLVRRRELQQLSFSAGAEVPWQWVAGDYLTSLTPAVAYTHYALRNAEGGGAAGNFGGVTLAVGFSSFRRMASQQVQSRLGIGLSVLYDRALGDENAGQRLLLRSALNLPGLWRTHGLRIELDYQREPAQNPYQFPDVFRYSRGYAAPVNDGVYRLGINYQLPLLYPEIGLAGITYFKRIRLNAFYDRSTFVIDQYDFTGSENSVGGQLLFDNTWLNTQDITIGAEFAYRLNQDLFSSDRNDFQFRFLLGGSF</sequence>
<dbReference type="AlphaFoldDB" id="A0A923PEU0"/>
<keyword evidence="2" id="KW-0732">Signal</keyword>
<protein>
    <submittedName>
        <fullName evidence="3">PD40 domain-containing protein</fullName>
    </submittedName>
</protein>
<reference evidence="3" key="1">
    <citation type="submission" date="2020-08" db="EMBL/GenBank/DDBJ databases">
        <title>Lewinella bacteria from marine environments.</title>
        <authorList>
            <person name="Zhong Y."/>
        </authorList>
    </citation>
    <scope>NUCLEOTIDE SEQUENCE</scope>
    <source>
        <strain evidence="3">KCTC 42187</strain>
    </source>
</reference>
<evidence type="ECO:0000256" key="1">
    <source>
        <dbReference type="ARBA" id="ARBA00009820"/>
    </source>
</evidence>
<evidence type="ECO:0000313" key="3">
    <source>
        <dbReference type="EMBL" id="MBC6992747.1"/>
    </source>
</evidence>
<comment type="caution">
    <text evidence="3">The sequence shown here is derived from an EMBL/GenBank/DDBJ whole genome shotgun (WGS) entry which is preliminary data.</text>
</comment>
<dbReference type="SUPFAM" id="SSF69304">
    <property type="entry name" value="Tricorn protease N-terminal domain"/>
    <property type="match status" value="1"/>
</dbReference>
<name>A0A923PEU0_9BACT</name>
<dbReference type="EMBL" id="JACSIT010000037">
    <property type="protein sequence ID" value="MBC6992747.1"/>
    <property type="molecule type" value="Genomic_DNA"/>
</dbReference>
<gene>
    <name evidence="3" type="ORF">H9S92_01105</name>
</gene>
<feature type="signal peptide" evidence="2">
    <location>
        <begin position="1"/>
        <end position="18"/>
    </location>
</feature>
<keyword evidence="4" id="KW-1185">Reference proteome</keyword>
<dbReference type="RefSeq" id="WP_187464885.1">
    <property type="nucleotide sequence ID" value="NZ_JACSIT010000037.1"/>
</dbReference>
<feature type="chain" id="PRO_5037296862" evidence="2">
    <location>
        <begin position="19"/>
        <end position="950"/>
    </location>
</feature>
<dbReference type="PANTHER" id="PTHR36842">
    <property type="entry name" value="PROTEIN TOLB HOMOLOG"/>
    <property type="match status" value="1"/>
</dbReference>
<comment type="similarity">
    <text evidence="1">Belongs to the TolB family.</text>
</comment>
<accession>A0A923PEU0</accession>
<dbReference type="Proteomes" id="UP000650081">
    <property type="component" value="Unassembled WGS sequence"/>
</dbReference>
<dbReference type="InterPro" id="IPR011659">
    <property type="entry name" value="WD40"/>
</dbReference>
<dbReference type="Pfam" id="PF07676">
    <property type="entry name" value="PD40"/>
    <property type="match status" value="1"/>
</dbReference>